<evidence type="ECO:0008006" key="4">
    <source>
        <dbReference type="Google" id="ProtNLM"/>
    </source>
</evidence>
<dbReference type="Gene3D" id="3.40.50.300">
    <property type="entry name" value="P-loop containing nucleotide triphosphate hydrolases"/>
    <property type="match status" value="1"/>
</dbReference>
<gene>
    <name evidence="2" type="ORF">ACFPZN_10210</name>
</gene>
<proteinExistence type="predicted"/>
<dbReference type="InterPro" id="IPR027417">
    <property type="entry name" value="P-loop_NTPase"/>
</dbReference>
<organism evidence="2 3">
    <name type="scientific">Actinomadura rugatobispora</name>
    <dbReference type="NCBI Taxonomy" id="1994"/>
    <lineage>
        <taxon>Bacteria</taxon>
        <taxon>Bacillati</taxon>
        <taxon>Actinomycetota</taxon>
        <taxon>Actinomycetes</taxon>
        <taxon>Streptosporangiales</taxon>
        <taxon>Thermomonosporaceae</taxon>
        <taxon>Actinomadura</taxon>
    </lineage>
</organism>
<dbReference type="Proteomes" id="UP001596074">
    <property type="component" value="Unassembled WGS sequence"/>
</dbReference>
<sequence length="431" mass="47697">MTPVVYVHVGAPKSGTTYLQNVMWHNRELLAAEGVLYPGGDDFSAHVWAAFDLRGAFFDGHRDPVTRGAWSRLVDEVRAWDGPAVISQELLSSAYPRHVSRAMADLDFAEVHLVYTARDLARQIPAHWQEDVKNRSAMTFGDFVTGLREPEASRSPWVREFWRMQDAAGVLERWARDVPPERVHVVTLPPPGAPTGLLLERFCEVVGVDATQLDTSAVFANPSLGVAETELVRRINLASRETVEWPVHDVYVKHDLAQSVLTAREGATRIRLPEAYRPWVLERSREMTGALEEAGYRVVGDLGDLLPGPTGGSSFSDPDQVPEAEILDAALDALAQLLRQCAVQHRHGAGEEDGSADLMREQVARLREDAAHLEALSASPVKQVVRTLSERNRLVMSARAAYWRFAETTRRPSPPPSATSPANTPASETRK</sequence>
<evidence type="ECO:0000313" key="2">
    <source>
        <dbReference type="EMBL" id="MFC5745981.1"/>
    </source>
</evidence>
<name>A0ABW0ZRU0_9ACTN</name>
<dbReference type="RefSeq" id="WP_378281600.1">
    <property type="nucleotide sequence ID" value="NZ_JBHSON010000011.1"/>
</dbReference>
<dbReference type="SUPFAM" id="SSF52540">
    <property type="entry name" value="P-loop containing nucleoside triphosphate hydrolases"/>
    <property type="match status" value="1"/>
</dbReference>
<evidence type="ECO:0000313" key="3">
    <source>
        <dbReference type="Proteomes" id="UP001596074"/>
    </source>
</evidence>
<keyword evidence="3" id="KW-1185">Reference proteome</keyword>
<accession>A0ABW0ZRU0</accession>
<evidence type="ECO:0000256" key="1">
    <source>
        <dbReference type="SAM" id="MobiDB-lite"/>
    </source>
</evidence>
<feature type="region of interest" description="Disordered" evidence="1">
    <location>
        <begin position="406"/>
        <end position="431"/>
    </location>
</feature>
<protein>
    <recommendedName>
        <fullName evidence="4">Sulfotransferase family protein</fullName>
    </recommendedName>
</protein>
<comment type="caution">
    <text evidence="2">The sequence shown here is derived from an EMBL/GenBank/DDBJ whole genome shotgun (WGS) entry which is preliminary data.</text>
</comment>
<feature type="compositionally biased region" description="Low complexity" evidence="1">
    <location>
        <begin position="419"/>
        <end position="431"/>
    </location>
</feature>
<reference evidence="3" key="1">
    <citation type="journal article" date="2019" name="Int. J. Syst. Evol. Microbiol.">
        <title>The Global Catalogue of Microorganisms (GCM) 10K type strain sequencing project: providing services to taxonomists for standard genome sequencing and annotation.</title>
        <authorList>
            <consortium name="The Broad Institute Genomics Platform"/>
            <consortium name="The Broad Institute Genome Sequencing Center for Infectious Disease"/>
            <person name="Wu L."/>
            <person name="Ma J."/>
        </authorList>
    </citation>
    <scope>NUCLEOTIDE SEQUENCE [LARGE SCALE GENOMIC DNA]</scope>
    <source>
        <strain evidence="3">KCTC 42087</strain>
    </source>
</reference>
<dbReference type="EMBL" id="JBHSON010000011">
    <property type="protein sequence ID" value="MFC5745981.1"/>
    <property type="molecule type" value="Genomic_DNA"/>
</dbReference>